<evidence type="ECO:0000313" key="2">
    <source>
        <dbReference type="Proteomes" id="UP000024404"/>
    </source>
</evidence>
<evidence type="ECO:0000313" key="1">
    <source>
        <dbReference type="EnsemblMetazoa" id="OVOC3327.1"/>
    </source>
</evidence>
<reference evidence="2" key="1">
    <citation type="submission" date="2013-10" db="EMBL/GenBank/DDBJ databases">
        <title>Genome sequencing of Onchocerca volvulus.</title>
        <authorList>
            <person name="Cotton J."/>
            <person name="Tsai J."/>
            <person name="Stanley E."/>
            <person name="Tracey A."/>
            <person name="Holroyd N."/>
            <person name="Lustigman S."/>
            <person name="Berriman M."/>
        </authorList>
    </citation>
    <scope>NUCLEOTIDE SEQUENCE</scope>
</reference>
<dbReference type="AlphaFoldDB" id="A0A8R1XWC6"/>
<protein>
    <submittedName>
        <fullName evidence="1">Uncharacterized protein</fullName>
    </submittedName>
</protein>
<dbReference type="EnsemblMetazoa" id="OVOC3327.1">
    <property type="protein sequence ID" value="OVOC3327.1"/>
    <property type="gene ID" value="WBGene00240136"/>
</dbReference>
<reference evidence="1" key="2">
    <citation type="submission" date="2022-06" db="UniProtKB">
        <authorList>
            <consortium name="EnsemblMetazoa"/>
        </authorList>
    </citation>
    <scope>IDENTIFICATION</scope>
</reference>
<name>A0A8R1XWC6_ONCVO</name>
<proteinExistence type="predicted"/>
<organism evidence="1 2">
    <name type="scientific">Onchocerca volvulus</name>
    <dbReference type="NCBI Taxonomy" id="6282"/>
    <lineage>
        <taxon>Eukaryota</taxon>
        <taxon>Metazoa</taxon>
        <taxon>Ecdysozoa</taxon>
        <taxon>Nematoda</taxon>
        <taxon>Chromadorea</taxon>
        <taxon>Rhabditida</taxon>
        <taxon>Spirurina</taxon>
        <taxon>Spiruromorpha</taxon>
        <taxon>Filarioidea</taxon>
        <taxon>Onchocercidae</taxon>
        <taxon>Onchocerca</taxon>
    </lineage>
</organism>
<sequence length="82" mass="9999">MSASNRLREKRNEFMILNFYHRHRVPVQWMSFIYNIVISFVFDKQALTDFLLQTVQEYKPLTTKNKIAIQFNSFIMFVTVRF</sequence>
<accession>A0A8R1XWC6</accession>
<keyword evidence="2" id="KW-1185">Reference proteome</keyword>
<dbReference type="Proteomes" id="UP000024404">
    <property type="component" value="Unassembled WGS sequence"/>
</dbReference>
<dbReference type="EMBL" id="CMVM020000084">
    <property type="status" value="NOT_ANNOTATED_CDS"/>
    <property type="molecule type" value="Genomic_DNA"/>
</dbReference>